<proteinExistence type="predicted"/>
<feature type="chain" id="PRO_5040355926" evidence="1">
    <location>
        <begin position="18"/>
        <end position="82"/>
    </location>
</feature>
<evidence type="ECO:0000313" key="2">
    <source>
        <dbReference type="EMBL" id="KAH3678230.1"/>
    </source>
</evidence>
<dbReference type="Proteomes" id="UP000774326">
    <property type="component" value="Unassembled WGS sequence"/>
</dbReference>
<organism evidence="2 3">
    <name type="scientific">Wickerhamomyces pijperi</name>
    <name type="common">Yeast</name>
    <name type="synonym">Pichia pijperi</name>
    <dbReference type="NCBI Taxonomy" id="599730"/>
    <lineage>
        <taxon>Eukaryota</taxon>
        <taxon>Fungi</taxon>
        <taxon>Dikarya</taxon>
        <taxon>Ascomycota</taxon>
        <taxon>Saccharomycotina</taxon>
        <taxon>Saccharomycetes</taxon>
        <taxon>Phaffomycetales</taxon>
        <taxon>Wickerhamomycetaceae</taxon>
        <taxon>Wickerhamomyces</taxon>
    </lineage>
</organism>
<reference evidence="2" key="1">
    <citation type="journal article" date="2021" name="Open Biol.">
        <title>Shared evolutionary footprints suggest mitochondrial oxidative damage underlies multiple complex I losses in fungi.</title>
        <authorList>
            <person name="Schikora-Tamarit M.A."/>
            <person name="Marcet-Houben M."/>
            <person name="Nosek J."/>
            <person name="Gabaldon T."/>
        </authorList>
    </citation>
    <scope>NUCLEOTIDE SEQUENCE</scope>
    <source>
        <strain evidence="2">CBS2887</strain>
    </source>
</reference>
<accession>A0A9P8TGX5</accession>
<comment type="caution">
    <text evidence="2">The sequence shown here is derived from an EMBL/GenBank/DDBJ whole genome shotgun (WGS) entry which is preliminary data.</text>
</comment>
<feature type="signal peptide" evidence="1">
    <location>
        <begin position="1"/>
        <end position="17"/>
    </location>
</feature>
<keyword evidence="1" id="KW-0732">Signal</keyword>
<evidence type="ECO:0000256" key="1">
    <source>
        <dbReference type="SAM" id="SignalP"/>
    </source>
</evidence>
<sequence>MFPIGVISCIQPSSVLGLSFAFLQFDLTPKPIQELGILLRINRCGGVTKDIGFMVLCWTNVQETNLVGLDGWDVVQCGQRTS</sequence>
<dbReference type="AlphaFoldDB" id="A0A9P8TGX5"/>
<gene>
    <name evidence="2" type="ORF">WICPIJ_008895</name>
</gene>
<keyword evidence="3" id="KW-1185">Reference proteome</keyword>
<protein>
    <submittedName>
        <fullName evidence="2">Uncharacterized protein</fullName>
    </submittedName>
</protein>
<dbReference type="EMBL" id="JAEUBG010005127">
    <property type="protein sequence ID" value="KAH3678230.1"/>
    <property type="molecule type" value="Genomic_DNA"/>
</dbReference>
<evidence type="ECO:0000313" key="3">
    <source>
        <dbReference type="Proteomes" id="UP000774326"/>
    </source>
</evidence>
<name>A0A9P8TGX5_WICPI</name>
<reference evidence="2" key="2">
    <citation type="submission" date="2021-01" db="EMBL/GenBank/DDBJ databases">
        <authorList>
            <person name="Schikora-Tamarit M.A."/>
        </authorList>
    </citation>
    <scope>NUCLEOTIDE SEQUENCE</scope>
    <source>
        <strain evidence="2">CBS2887</strain>
    </source>
</reference>